<dbReference type="HAMAP" id="MF_00461">
    <property type="entry name" value="RsxC_RnfC"/>
    <property type="match status" value="1"/>
</dbReference>
<dbReference type="InterPro" id="IPR010208">
    <property type="entry name" value="Ion_transpt_RnfC/RsxC"/>
</dbReference>
<feature type="coiled-coil region" evidence="9">
    <location>
        <begin position="803"/>
        <end position="920"/>
    </location>
</feature>
<keyword evidence="1 8" id="KW-0813">Transport</keyword>
<feature type="coiled-coil region" evidence="9">
    <location>
        <begin position="718"/>
        <end position="745"/>
    </location>
</feature>
<feature type="binding site" evidence="8">
    <location>
        <position position="374"/>
    </location>
    <ligand>
        <name>[4Fe-4S] cluster</name>
        <dbReference type="ChEBI" id="CHEBI:49883"/>
        <label>1</label>
    </ligand>
</feature>
<feature type="region of interest" description="Disordered" evidence="10">
    <location>
        <begin position="463"/>
        <end position="488"/>
    </location>
</feature>
<reference evidence="12 13" key="2">
    <citation type="journal article" date="2018" name="Int. J. Syst. Evol. Microbiol.">
        <title>Marinobacterium aestuarii sp. nov., a benzene-degrading marine bacterium isolated from estuary sediment.</title>
        <authorList>
            <person name="Bae S.S."/>
            <person name="Jung J."/>
            <person name="Chung D."/>
            <person name="Baek K."/>
        </authorList>
    </citation>
    <scope>NUCLEOTIDE SEQUENCE [LARGE SCALE GENOMIC DNA]</scope>
    <source>
        <strain evidence="12 13">ST58-10</strain>
    </source>
</reference>
<dbReference type="Gene3D" id="3.40.50.11540">
    <property type="entry name" value="NADH-ubiquinone oxidoreductase 51kDa subunit"/>
    <property type="match status" value="1"/>
</dbReference>
<feature type="binding site" evidence="8">
    <location>
        <position position="416"/>
    </location>
    <ligand>
        <name>[4Fe-4S] cluster</name>
        <dbReference type="ChEBI" id="CHEBI:49883"/>
        <label>2</label>
    </ligand>
</feature>
<evidence type="ECO:0000256" key="10">
    <source>
        <dbReference type="SAM" id="MobiDB-lite"/>
    </source>
</evidence>
<dbReference type="NCBIfam" id="NF003454">
    <property type="entry name" value="PRK05035.1"/>
    <property type="match status" value="1"/>
</dbReference>
<comment type="subunit">
    <text evidence="8">The complex is composed of six subunits: RnfA, RnfB, RnfC, RnfD, RnfE and RnfG.</text>
</comment>
<keyword evidence="3 8" id="KW-0479">Metal-binding</keyword>
<evidence type="ECO:0000256" key="4">
    <source>
        <dbReference type="ARBA" id="ARBA00022737"/>
    </source>
</evidence>
<keyword evidence="9" id="KW-0175">Coiled coil</keyword>
<dbReference type="InterPro" id="IPR037225">
    <property type="entry name" value="Nuo51_FMN-bd_sf"/>
</dbReference>
<dbReference type="PROSITE" id="PS51379">
    <property type="entry name" value="4FE4S_FER_2"/>
    <property type="match status" value="2"/>
</dbReference>
<keyword evidence="2 8" id="KW-0004">4Fe-4S</keyword>
<dbReference type="Gene3D" id="3.30.70.20">
    <property type="match status" value="1"/>
</dbReference>
<feature type="binding site" evidence="8">
    <location>
        <position position="413"/>
    </location>
    <ligand>
        <name>[4Fe-4S] cluster</name>
        <dbReference type="ChEBI" id="CHEBI:49883"/>
        <label>2</label>
    </ligand>
</feature>
<dbReference type="Pfam" id="PF13375">
    <property type="entry name" value="RnfC_N"/>
    <property type="match status" value="1"/>
</dbReference>
<evidence type="ECO:0000256" key="1">
    <source>
        <dbReference type="ARBA" id="ARBA00022448"/>
    </source>
</evidence>
<dbReference type="RefSeq" id="WP_067379627.1">
    <property type="nucleotide sequence ID" value="NZ_CP015839.1"/>
</dbReference>
<dbReference type="SUPFAM" id="SSF46548">
    <property type="entry name" value="alpha-helical ferredoxin"/>
    <property type="match status" value="1"/>
</dbReference>
<dbReference type="NCBIfam" id="TIGR01945">
    <property type="entry name" value="rnfC"/>
    <property type="match status" value="1"/>
</dbReference>
<dbReference type="SUPFAM" id="SSF142019">
    <property type="entry name" value="Nqo1 FMN-binding domain-like"/>
    <property type="match status" value="1"/>
</dbReference>
<keyword evidence="5 8" id="KW-0249">Electron transport</keyword>
<name>A0A1A9EX95_9GAMM</name>
<dbReference type="PANTHER" id="PTHR43034">
    <property type="entry name" value="ION-TRANSLOCATING OXIDOREDUCTASE COMPLEX SUBUNIT C"/>
    <property type="match status" value="1"/>
</dbReference>
<proteinExistence type="inferred from homology"/>
<dbReference type="Pfam" id="PF01512">
    <property type="entry name" value="Complex1_51K"/>
    <property type="match status" value="1"/>
</dbReference>
<dbReference type="SUPFAM" id="SSF57997">
    <property type="entry name" value="Tropomyosin"/>
    <property type="match status" value="1"/>
</dbReference>
<feature type="binding site" evidence="8">
    <location>
        <position position="381"/>
    </location>
    <ligand>
        <name>[4Fe-4S] cluster</name>
        <dbReference type="ChEBI" id="CHEBI:49883"/>
        <label>2</label>
    </ligand>
</feature>
<feature type="binding site" evidence="8">
    <location>
        <position position="377"/>
    </location>
    <ligand>
        <name>[4Fe-4S] cluster</name>
        <dbReference type="ChEBI" id="CHEBI:49883"/>
        <label>1</label>
    </ligand>
</feature>
<comment type="function">
    <text evidence="8">Part of a membrane-bound complex that couples electron transfer with translocation of ions across the membrane.</text>
</comment>
<dbReference type="InterPro" id="IPR017900">
    <property type="entry name" value="4Fe4S_Fe_S_CS"/>
</dbReference>
<evidence type="ECO:0000256" key="6">
    <source>
        <dbReference type="ARBA" id="ARBA00023004"/>
    </source>
</evidence>
<feature type="domain" description="4Fe-4S ferredoxin-type" evidence="11">
    <location>
        <begin position="361"/>
        <end position="391"/>
    </location>
</feature>
<keyword evidence="8" id="KW-0997">Cell inner membrane</keyword>
<reference evidence="13" key="1">
    <citation type="submission" date="2016-05" db="EMBL/GenBank/DDBJ databases">
        <authorList>
            <person name="Baek K."/>
            <person name="Yang S.-J."/>
        </authorList>
    </citation>
    <scope>NUCLEOTIDE SEQUENCE [LARGE SCALE GENOMIC DNA]</scope>
    <source>
        <strain evidence="13">ST58-10</strain>
    </source>
</reference>
<dbReference type="PANTHER" id="PTHR43034:SF2">
    <property type="entry name" value="ION-TRANSLOCATING OXIDOREDUCTASE COMPLEX SUBUNIT C"/>
    <property type="match status" value="1"/>
</dbReference>
<dbReference type="KEGG" id="mars:A8C75_06375"/>
<dbReference type="GO" id="GO:0009055">
    <property type="term" value="F:electron transfer activity"/>
    <property type="evidence" value="ECO:0007669"/>
    <property type="project" value="InterPro"/>
</dbReference>
<keyword evidence="4 8" id="KW-0677">Repeat</keyword>
<keyword evidence="7 8" id="KW-0411">Iron-sulfur</keyword>
<feature type="binding site" evidence="8">
    <location>
        <position position="410"/>
    </location>
    <ligand>
        <name>[4Fe-4S] cluster</name>
        <dbReference type="ChEBI" id="CHEBI:49883"/>
        <label>2</label>
    </ligand>
</feature>
<dbReference type="AlphaFoldDB" id="A0A1A9EX95"/>
<feature type="coiled-coil region" evidence="9">
    <location>
        <begin position="511"/>
        <end position="675"/>
    </location>
</feature>
<dbReference type="GO" id="GO:0051539">
    <property type="term" value="F:4 iron, 4 sulfur cluster binding"/>
    <property type="evidence" value="ECO:0007669"/>
    <property type="project" value="UniProtKB-KW"/>
</dbReference>
<keyword evidence="8" id="KW-0472">Membrane</keyword>
<keyword evidence="6 8" id="KW-0408">Iron</keyword>
<keyword evidence="13" id="KW-1185">Reference proteome</keyword>
<evidence type="ECO:0000256" key="9">
    <source>
        <dbReference type="SAM" id="Coils"/>
    </source>
</evidence>
<protein>
    <recommendedName>
        <fullName evidence="8">Ion-translocating oxidoreductase complex subunit C</fullName>
        <ecNumber evidence="8">7.-.-.-</ecNumber>
    </recommendedName>
    <alternativeName>
        <fullName evidence="8">Rnf electron transport complex subunit C</fullName>
    </alternativeName>
</protein>
<evidence type="ECO:0000259" key="11">
    <source>
        <dbReference type="PROSITE" id="PS51379"/>
    </source>
</evidence>
<comment type="similarity">
    <text evidence="8">Belongs to the 4Fe4S bacterial-type ferredoxin family. RnfC subfamily.</text>
</comment>
<dbReference type="InterPro" id="IPR011538">
    <property type="entry name" value="Nuo51_FMN-bd"/>
</dbReference>
<dbReference type="EC" id="7.-.-.-" evidence="8"/>
<evidence type="ECO:0000256" key="5">
    <source>
        <dbReference type="ARBA" id="ARBA00022982"/>
    </source>
</evidence>
<dbReference type="GO" id="GO:0046872">
    <property type="term" value="F:metal ion binding"/>
    <property type="evidence" value="ECO:0007669"/>
    <property type="project" value="UniProtKB-KW"/>
</dbReference>
<feature type="binding site" evidence="8">
    <location>
        <position position="420"/>
    </location>
    <ligand>
        <name>[4Fe-4S] cluster</name>
        <dbReference type="ChEBI" id="CHEBI:49883"/>
        <label>1</label>
    </ligand>
</feature>
<dbReference type="STRING" id="1821621.A8C75_06375"/>
<evidence type="ECO:0000313" key="13">
    <source>
        <dbReference type="Proteomes" id="UP000078070"/>
    </source>
</evidence>
<organism evidence="12 13">
    <name type="scientific">Marinobacterium aestuarii</name>
    <dbReference type="NCBI Taxonomy" id="1821621"/>
    <lineage>
        <taxon>Bacteria</taxon>
        <taxon>Pseudomonadati</taxon>
        <taxon>Pseudomonadota</taxon>
        <taxon>Gammaproteobacteria</taxon>
        <taxon>Oceanospirillales</taxon>
        <taxon>Oceanospirillaceae</taxon>
        <taxon>Marinobacterium</taxon>
    </lineage>
</organism>
<gene>
    <name evidence="8" type="primary">rnfC</name>
    <name evidence="12" type="ORF">A8C75_06375</name>
</gene>
<dbReference type="GO" id="GO:0005886">
    <property type="term" value="C:plasma membrane"/>
    <property type="evidence" value="ECO:0007669"/>
    <property type="project" value="UniProtKB-SubCell"/>
</dbReference>
<accession>A0A1A9EX95</accession>
<keyword evidence="8" id="KW-1003">Cell membrane</keyword>
<evidence type="ECO:0000256" key="2">
    <source>
        <dbReference type="ARBA" id="ARBA00022485"/>
    </source>
</evidence>
<dbReference type="PROSITE" id="PS00198">
    <property type="entry name" value="4FE4S_FER_1"/>
    <property type="match status" value="1"/>
</dbReference>
<dbReference type="Pfam" id="PF12838">
    <property type="entry name" value="Fer4_7"/>
    <property type="match status" value="1"/>
</dbReference>
<evidence type="ECO:0000313" key="12">
    <source>
        <dbReference type="EMBL" id="ANG62153.1"/>
    </source>
</evidence>
<feature type="region of interest" description="Disordered" evidence="10">
    <location>
        <begin position="1"/>
        <end position="22"/>
    </location>
</feature>
<evidence type="ECO:0000256" key="7">
    <source>
        <dbReference type="ARBA" id="ARBA00023014"/>
    </source>
</evidence>
<evidence type="ECO:0000256" key="3">
    <source>
        <dbReference type="ARBA" id="ARBA00022723"/>
    </source>
</evidence>
<dbReference type="Proteomes" id="UP000078070">
    <property type="component" value="Chromosome"/>
</dbReference>
<sequence>MGHVFAFHGGVHPPENKRQSTRTPIRQAPLPDQLVLPLSQHIGAPAEPLVKVGDKVLKGQRIADPVGRISAALHAPTSGIVTAIGPHPIPHASGMQANCIIIGSDGEDHWIEHAGLADYRALGKAALTDYIRNSGITGMGGAGFPTDVKLHLGDHHIVNTLIINAAECEPYITADDMLMRERADDIVAGIEIIDHLLKPSHILIGIEDNKPQAIRALEKALAGCSLNIDLRVVPTKYPSGGEKQLIKLLTNVEVPSGRIPADVGIVCQNVGTAYATARAVHQGEPLISRIVTLTGEAVAQPQNFEALIGTPYSLLLRAARVSPNDLYRLVVGGPMMGFSVDNDQIPVIKTTNCLIAASPDEMPAAPPAQECIRCGLCEQVCPAELLPQQLYWFAKGRELDKAKHHNLFDCIECGACSYVCSSAIPLVQYYRNAKAEIRSDDAEQRKAEHARVRFEARQARLEAEQAEKEARRKARAEEAARNQAARKDKPLAAVSLASTAATTTPAAEPDLKQLKTAASVARTKLKQAQKALKNAEDKGQEGIDALRDTVNALNAKADAAQQAYDQALNADSAASAAPDAKQLKTNAAVARTKLKQAEKALASARDAGSDDIAALESRVRELELRARDAQQAYGGADAGAPGIDPAKLAELQADMDAAKAKVDKAQTALEGAIASGSPAVEKMTAGVEKLRGKYLDAKAAFDAAGTPADTQAVNPAKLAELQADMEAAKAKVDKAQAALESAIASGSPAVEKMTAGVEKLRGKYLEAKTAFDEASGTAPHTGQDAIQAAGPDTAKAAETVVDIKALKQQVSIMRTKLKKAEKALQDADADSQASLSTEVQELSGRFENAKAQLTTAEQARIEVAAAAGVDLKQLQIDAALARAQVTKTERALSTADSTAATELEQALLQARSHADELSKTLSRFE</sequence>
<feature type="domain" description="4Fe-4S ferredoxin-type" evidence="11">
    <location>
        <begin position="401"/>
        <end position="429"/>
    </location>
</feature>
<dbReference type="InterPro" id="IPR017896">
    <property type="entry name" value="4Fe4S_Fe-S-bd"/>
</dbReference>
<dbReference type="GO" id="GO:0022900">
    <property type="term" value="P:electron transport chain"/>
    <property type="evidence" value="ECO:0007669"/>
    <property type="project" value="UniProtKB-UniRule"/>
</dbReference>
<comment type="cofactor">
    <cofactor evidence="8">
        <name>[4Fe-4S] cluster</name>
        <dbReference type="ChEBI" id="CHEBI:49883"/>
    </cofactor>
    <text evidence="8">Binds 2 [4Fe-4S] clusters per subunit.</text>
</comment>
<feature type="binding site" evidence="8">
    <location>
        <position position="371"/>
    </location>
    <ligand>
        <name>[4Fe-4S] cluster</name>
        <dbReference type="ChEBI" id="CHEBI:49883"/>
        <label>1</label>
    </ligand>
</feature>
<dbReference type="InterPro" id="IPR026902">
    <property type="entry name" value="RnfC_N"/>
</dbReference>
<comment type="subcellular location">
    <subcellularLocation>
        <location evidence="8">Cell inner membrane</location>
        <topology evidence="8">Peripheral membrane protein</topology>
    </subcellularLocation>
</comment>
<keyword evidence="8" id="KW-1278">Translocase</keyword>
<evidence type="ECO:0000256" key="8">
    <source>
        <dbReference type="HAMAP-Rule" id="MF_00461"/>
    </source>
</evidence>
<dbReference type="OrthoDB" id="9767754at2"/>
<dbReference type="EMBL" id="CP015839">
    <property type="protein sequence ID" value="ANG62153.1"/>
    <property type="molecule type" value="Genomic_DNA"/>
</dbReference>